<accession>W7DP13</accession>
<name>W7DP13_9LIST</name>
<dbReference type="PANTHER" id="PTHR33570">
    <property type="entry name" value="4-CARBOXYMUCONOLACTONE DECARBOXYLASE FAMILY PROTEIN"/>
    <property type="match status" value="1"/>
</dbReference>
<proteinExistence type="predicted"/>
<feature type="domain" description="Carboxymuconolactone decarboxylase-like" evidence="1">
    <location>
        <begin position="19"/>
        <end position="102"/>
    </location>
</feature>
<dbReference type="AlphaFoldDB" id="W7DP13"/>
<dbReference type="OrthoDB" id="9802489at2"/>
<dbReference type="RefSeq" id="WP_077912852.1">
    <property type="nucleotide sequence ID" value="NZ_AODL01000001.1"/>
</dbReference>
<dbReference type="InterPro" id="IPR052512">
    <property type="entry name" value="4CMD/NDH-1_regulator"/>
</dbReference>
<dbReference type="Pfam" id="PF02627">
    <property type="entry name" value="CMD"/>
    <property type="match status" value="1"/>
</dbReference>
<dbReference type="Proteomes" id="UP000019248">
    <property type="component" value="Unassembled WGS sequence"/>
</dbReference>
<dbReference type="PANTHER" id="PTHR33570:SF9">
    <property type="entry name" value="BLL4600 PROTEIN"/>
    <property type="match status" value="1"/>
</dbReference>
<gene>
    <name evidence="2" type="ORF">PRIP_00035</name>
</gene>
<dbReference type="InterPro" id="IPR029032">
    <property type="entry name" value="AhpD-like"/>
</dbReference>
<protein>
    <submittedName>
        <fullName evidence="2">4-carboxymuconolactone decarboxylase CMD</fullName>
    </submittedName>
</protein>
<dbReference type="GO" id="GO:0051920">
    <property type="term" value="F:peroxiredoxin activity"/>
    <property type="evidence" value="ECO:0007669"/>
    <property type="project" value="InterPro"/>
</dbReference>
<sequence>MKNRPILSTAKENYDNLAPTFVEYTEKILFGDIWRRENLSLRDRSLITISALITAEHLNQLPYHLNLALENGLSKEEIIETITHLAFYVGWPRAASALDIIKKRRRKITSSSKLIIRIWNQANRWVRNI</sequence>
<dbReference type="EMBL" id="AODL01000001">
    <property type="protein sequence ID" value="EUJ47073.1"/>
    <property type="molecule type" value="Genomic_DNA"/>
</dbReference>
<reference evidence="2 3" key="1">
    <citation type="journal article" date="2014" name="Int. J. Syst. Evol. Microbiol.">
        <title>Listeria floridensis sp. nov., Listeria aquatica sp. nov., Listeria cornellensis sp. nov., Listeria riparia sp. nov. and Listeria grandensis sp. nov., from agricultural and natural environments.</title>
        <authorList>
            <person name="den Bakker H.C."/>
            <person name="Warchocki S."/>
            <person name="Wright E.M."/>
            <person name="Allred A.F."/>
            <person name="Ahlstrom C."/>
            <person name="Manuel C.S."/>
            <person name="Stasiewicz M.J."/>
            <person name="Burrell A."/>
            <person name="Roof S."/>
            <person name="Strawn L."/>
            <person name="Fortes E.D."/>
            <person name="Nightingale K.K."/>
            <person name="Kephart D."/>
            <person name="Wiedmann M."/>
        </authorList>
    </citation>
    <scope>NUCLEOTIDE SEQUENCE [LARGE SCALE GENOMIC DNA]</scope>
    <source>
        <strain evidence="2 3">FSL S10-1204</strain>
    </source>
</reference>
<evidence type="ECO:0000259" key="1">
    <source>
        <dbReference type="Pfam" id="PF02627"/>
    </source>
</evidence>
<keyword evidence="3" id="KW-1185">Reference proteome</keyword>
<comment type="caution">
    <text evidence="2">The sequence shown here is derived from an EMBL/GenBank/DDBJ whole genome shotgun (WGS) entry which is preliminary data.</text>
</comment>
<dbReference type="SUPFAM" id="SSF69118">
    <property type="entry name" value="AhpD-like"/>
    <property type="match status" value="1"/>
</dbReference>
<organism evidence="2 3">
    <name type="scientific">Listeria riparia FSL S10-1204</name>
    <dbReference type="NCBI Taxonomy" id="1265816"/>
    <lineage>
        <taxon>Bacteria</taxon>
        <taxon>Bacillati</taxon>
        <taxon>Bacillota</taxon>
        <taxon>Bacilli</taxon>
        <taxon>Bacillales</taxon>
        <taxon>Listeriaceae</taxon>
        <taxon>Listeria</taxon>
    </lineage>
</organism>
<evidence type="ECO:0000313" key="3">
    <source>
        <dbReference type="Proteomes" id="UP000019248"/>
    </source>
</evidence>
<dbReference type="InterPro" id="IPR003779">
    <property type="entry name" value="CMD-like"/>
</dbReference>
<evidence type="ECO:0000313" key="2">
    <source>
        <dbReference type="EMBL" id="EUJ47073.1"/>
    </source>
</evidence>
<dbReference type="Gene3D" id="1.20.1290.10">
    <property type="entry name" value="AhpD-like"/>
    <property type="match status" value="1"/>
</dbReference>